<dbReference type="PANTHER" id="PTHR47723:SF19">
    <property type="entry name" value="POLYNUCLEOTIDYL TRANSFERASE, RIBONUCLEASE H-LIKE SUPERFAMILY PROTEIN"/>
    <property type="match status" value="1"/>
</dbReference>
<gene>
    <name evidence="3" type="ORF">LWI29_022474</name>
</gene>
<dbReference type="InterPro" id="IPR036397">
    <property type="entry name" value="RNaseH_sf"/>
</dbReference>
<dbReference type="CDD" id="cd06222">
    <property type="entry name" value="RNase_H_like"/>
    <property type="match status" value="1"/>
</dbReference>
<dbReference type="Pfam" id="PF13456">
    <property type="entry name" value="RVT_3"/>
    <property type="match status" value="1"/>
</dbReference>
<evidence type="ECO:0000256" key="1">
    <source>
        <dbReference type="SAM" id="MobiDB-lite"/>
    </source>
</evidence>
<dbReference type="PANTHER" id="PTHR47723">
    <property type="entry name" value="OS05G0353850 PROTEIN"/>
    <property type="match status" value="1"/>
</dbReference>
<comment type="caution">
    <text evidence="3">The sequence shown here is derived from an EMBL/GenBank/DDBJ whole genome shotgun (WGS) entry which is preliminary data.</text>
</comment>
<dbReference type="GO" id="GO:0004523">
    <property type="term" value="F:RNA-DNA hybrid ribonuclease activity"/>
    <property type="evidence" value="ECO:0007669"/>
    <property type="project" value="InterPro"/>
</dbReference>
<dbReference type="AlphaFoldDB" id="A0AA39V928"/>
<evidence type="ECO:0000259" key="2">
    <source>
        <dbReference type="Pfam" id="PF13456"/>
    </source>
</evidence>
<evidence type="ECO:0000313" key="3">
    <source>
        <dbReference type="EMBL" id="KAK0571841.1"/>
    </source>
</evidence>
<evidence type="ECO:0000313" key="4">
    <source>
        <dbReference type="Proteomes" id="UP001168877"/>
    </source>
</evidence>
<dbReference type="Gene3D" id="3.30.420.10">
    <property type="entry name" value="Ribonuclease H-like superfamily/Ribonuclease H"/>
    <property type="match status" value="1"/>
</dbReference>
<dbReference type="InterPro" id="IPR044730">
    <property type="entry name" value="RNase_H-like_dom_plant"/>
</dbReference>
<dbReference type="InterPro" id="IPR053151">
    <property type="entry name" value="RNase_H-like"/>
</dbReference>
<proteinExistence type="predicted"/>
<sequence>MDECVVEVDEERNVLTAASRKLAVWLRASSPPKRSFRGLGRFGSDKWGQSRGQGEARPVVSENRRWTENWRGKRVVFSSDVTSGLHDVGAPKNTEKEMSSQAMEMTECMVSNMENVTSLTRGVHGMKENSDSFINPAPDDGIAKPNDLCTVSGQDFGPYIGLSKEISSVLEDSSQLGMGDGPVLHDSKTTSPSYGFGRTVNDIGQGVEANISNFASLKTGKWKRLDQSRRLEATCEIFGKESGKRRIDKVQNEECKRSRRISSHSSEDRGSISVSFPSDSPSLAGMTPVGVCDAGNSLGMDSKCVEEASLVDNVPIDGMCEANQNFLVDYDRHTQGKKHIHFASPLCAVNWIPPDRGKFKMNCAFSINSRHERIGIGVIVRDCAGEVLACCSQRLEAKLGNKEANLMAIFKGLLFGIDCGLSPQVIELDDKEVVGWINSGSHVDSAFGAILMEIKMLMEDMDGLLVQYVPKLANKAAQGLSEVAFSMLEDMFWLEEFPICICTVIDSEKPC</sequence>
<reference evidence="3" key="2">
    <citation type="submission" date="2023-06" db="EMBL/GenBank/DDBJ databases">
        <authorList>
            <person name="Swenson N.G."/>
            <person name="Wegrzyn J.L."/>
            <person name="Mcevoy S.L."/>
        </authorList>
    </citation>
    <scope>NUCLEOTIDE SEQUENCE</scope>
    <source>
        <strain evidence="3">NS2018</strain>
        <tissue evidence="3">Leaf</tissue>
    </source>
</reference>
<dbReference type="EMBL" id="JAUESC010000388">
    <property type="protein sequence ID" value="KAK0571841.1"/>
    <property type="molecule type" value="Genomic_DNA"/>
</dbReference>
<name>A0AA39V928_ACESA</name>
<accession>A0AA39V928</accession>
<organism evidence="3 4">
    <name type="scientific">Acer saccharum</name>
    <name type="common">Sugar maple</name>
    <dbReference type="NCBI Taxonomy" id="4024"/>
    <lineage>
        <taxon>Eukaryota</taxon>
        <taxon>Viridiplantae</taxon>
        <taxon>Streptophyta</taxon>
        <taxon>Embryophyta</taxon>
        <taxon>Tracheophyta</taxon>
        <taxon>Spermatophyta</taxon>
        <taxon>Magnoliopsida</taxon>
        <taxon>eudicotyledons</taxon>
        <taxon>Gunneridae</taxon>
        <taxon>Pentapetalae</taxon>
        <taxon>rosids</taxon>
        <taxon>malvids</taxon>
        <taxon>Sapindales</taxon>
        <taxon>Sapindaceae</taxon>
        <taxon>Hippocastanoideae</taxon>
        <taxon>Acereae</taxon>
        <taxon>Acer</taxon>
    </lineage>
</organism>
<protein>
    <recommendedName>
        <fullName evidence="2">RNase H type-1 domain-containing protein</fullName>
    </recommendedName>
</protein>
<keyword evidence="4" id="KW-1185">Reference proteome</keyword>
<feature type="domain" description="RNase H type-1" evidence="2">
    <location>
        <begin position="368"/>
        <end position="481"/>
    </location>
</feature>
<reference evidence="3" key="1">
    <citation type="journal article" date="2022" name="Plant J.">
        <title>Strategies of tolerance reflected in two North American maple genomes.</title>
        <authorList>
            <person name="McEvoy S.L."/>
            <person name="Sezen U.U."/>
            <person name="Trouern-Trend A."/>
            <person name="McMahon S.M."/>
            <person name="Schaberg P.G."/>
            <person name="Yang J."/>
            <person name="Wegrzyn J.L."/>
            <person name="Swenson N.G."/>
        </authorList>
    </citation>
    <scope>NUCLEOTIDE SEQUENCE</scope>
    <source>
        <strain evidence="3">NS2018</strain>
    </source>
</reference>
<dbReference type="Proteomes" id="UP001168877">
    <property type="component" value="Unassembled WGS sequence"/>
</dbReference>
<feature type="region of interest" description="Disordered" evidence="1">
    <location>
        <begin position="249"/>
        <end position="279"/>
    </location>
</feature>
<dbReference type="InterPro" id="IPR002156">
    <property type="entry name" value="RNaseH_domain"/>
</dbReference>
<feature type="region of interest" description="Disordered" evidence="1">
    <location>
        <begin position="37"/>
        <end position="60"/>
    </location>
</feature>
<dbReference type="GO" id="GO:0003676">
    <property type="term" value="F:nucleic acid binding"/>
    <property type="evidence" value="ECO:0007669"/>
    <property type="project" value="InterPro"/>
</dbReference>